<dbReference type="KEGG" id="cqi:110739930"/>
<comment type="similarity">
    <text evidence="1 4">Belongs to the iron/ascorbate-dependent oxidoreductase family.</text>
</comment>
<evidence type="ECO:0000256" key="3">
    <source>
        <dbReference type="ARBA" id="ARBA00023004"/>
    </source>
</evidence>
<dbReference type="AlphaFoldDB" id="A0A803MC25"/>
<evidence type="ECO:0000256" key="2">
    <source>
        <dbReference type="ARBA" id="ARBA00022723"/>
    </source>
</evidence>
<feature type="domain" description="Fe2OG dioxygenase" evidence="5">
    <location>
        <begin position="225"/>
        <end position="327"/>
    </location>
</feature>
<dbReference type="InterPro" id="IPR026992">
    <property type="entry name" value="DIOX_N"/>
</dbReference>
<dbReference type="Pfam" id="PF03171">
    <property type="entry name" value="2OG-FeII_Oxy"/>
    <property type="match status" value="1"/>
</dbReference>
<reference evidence="6" key="1">
    <citation type="journal article" date="2017" name="Nature">
        <title>The genome of Chenopodium quinoa.</title>
        <authorList>
            <person name="Jarvis D.E."/>
            <person name="Ho Y.S."/>
            <person name="Lightfoot D.J."/>
            <person name="Schmoeckel S.M."/>
            <person name="Li B."/>
            <person name="Borm T.J.A."/>
            <person name="Ohyanagi H."/>
            <person name="Mineta K."/>
            <person name="Michell C.T."/>
            <person name="Saber N."/>
            <person name="Kharbatia N.M."/>
            <person name="Rupper R.R."/>
            <person name="Sharp A.R."/>
            <person name="Dally N."/>
            <person name="Boughton B.A."/>
            <person name="Woo Y.H."/>
            <person name="Gao G."/>
            <person name="Schijlen E.G.W.M."/>
            <person name="Guo X."/>
            <person name="Momin A.A."/>
            <person name="Negrao S."/>
            <person name="Al-Babili S."/>
            <person name="Gehring C."/>
            <person name="Roessner U."/>
            <person name="Jung C."/>
            <person name="Murphy K."/>
            <person name="Arold S.T."/>
            <person name="Gojobori T."/>
            <person name="van der Linden C.G."/>
            <person name="van Loo E.N."/>
            <person name="Jellen E.N."/>
            <person name="Maughan P.J."/>
            <person name="Tester M."/>
        </authorList>
    </citation>
    <scope>NUCLEOTIDE SEQUENCE [LARGE SCALE GENOMIC DNA]</scope>
    <source>
        <strain evidence="6">cv. PI 614886</strain>
    </source>
</reference>
<dbReference type="EnsemblPlants" id="AUR62027018-RA">
    <property type="protein sequence ID" value="AUR62027018-RA:cds"/>
    <property type="gene ID" value="AUR62027018"/>
</dbReference>
<sequence>MAGATQEYFHEASILSPDGSIKFLRVPVVQELVRHGVQHVPKMFLRPPLDTLNTAITCLPENFPSVSVATLRGKDVEERNNELQKLAAGLEEFGMVLVSDHGIPLSLLSGVKEVIKGFFKLSFEEKKKNVGTYASLDNMGYGRNFVTKTDDKPLDWIDRLTMKVSPKESSHGLNVWPRKPAEFKEVIEKYAEEAKKVSDDLLQALAEALSQEKNAFVKYFDPKTREINVRINYYPPCPKPKSTMGLSPHSDSSTLTLLMQFDTSGGLQVMHKDKKIWLSVPWPSDALLVSAGDVLEIMTNGKVKSSWHRAVTQAGLERYSLALFFNPPLSMEIEPIKRDGLSDYEYKKVVVGDYLQHYYTVSQTSPKVAMKFAMV</sequence>
<dbReference type="InterPro" id="IPR044861">
    <property type="entry name" value="IPNS-like_FE2OG_OXY"/>
</dbReference>
<reference evidence="6" key="2">
    <citation type="submission" date="2021-03" db="UniProtKB">
        <authorList>
            <consortium name="EnsemblPlants"/>
        </authorList>
    </citation>
    <scope>IDENTIFICATION</scope>
</reference>
<dbReference type="SMR" id="A0A803MC25"/>
<dbReference type="SUPFAM" id="SSF51197">
    <property type="entry name" value="Clavaminate synthase-like"/>
    <property type="match status" value="1"/>
</dbReference>
<evidence type="ECO:0000256" key="1">
    <source>
        <dbReference type="ARBA" id="ARBA00008056"/>
    </source>
</evidence>
<dbReference type="InterPro" id="IPR027443">
    <property type="entry name" value="IPNS-like_sf"/>
</dbReference>
<accession>A0A803MC25</accession>
<dbReference type="Proteomes" id="UP000596660">
    <property type="component" value="Unplaced"/>
</dbReference>
<dbReference type="PANTHER" id="PTHR47991">
    <property type="entry name" value="OXOGLUTARATE/IRON-DEPENDENT DIOXYGENASE"/>
    <property type="match status" value="1"/>
</dbReference>
<keyword evidence="7" id="KW-1185">Reference proteome</keyword>
<name>A0A803MC25_CHEQI</name>
<evidence type="ECO:0000259" key="5">
    <source>
        <dbReference type="PROSITE" id="PS51471"/>
    </source>
</evidence>
<dbReference type="FunFam" id="2.60.120.330:FF:000079">
    <property type="entry name" value="Protein SRG1"/>
    <property type="match status" value="1"/>
</dbReference>
<organism evidence="6 7">
    <name type="scientific">Chenopodium quinoa</name>
    <name type="common">Quinoa</name>
    <dbReference type="NCBI Taxonomy" id="63459"/>
    <lineage>
        <taxon>Eukaryota</taxon>
        <taxon>Viridiplantae</taxon>
        <taxon>Streptophyta</taxon>
        <taxon>Embryophyta</taxon>
        <taxon>Tracheophyta</taxon>
        <taxon>Spermatophyta</taxon>
        <taxon>Magnoliopsida</taxon>
        <taxon>eudicotyledons</taxon>
        <taxon>Gunneridae</taxon>
        <taxon>Pentapetalae</taxon>
        <taxon>Caryophyllales</taxon>
        <taxon>Chenopodiaceae</taxon>
        <taxon>Chenopodioideae</taxon>
        <taxon>Atripliceae</taxon>
        <taxon>Chenopodium</taxon>
    </lineage>
</organism>
<proteinExistence type="inferred from homology"/>
<dbReference type="GO" id="GO:0046872">
    <property type="term" value="F:metal ion binding"/>
    <property type="evidence" value="ECO:0007669"/>
    <property type="project" value="UniProtKB-KW"/>
</dbReference>
<dbReference type="OMA" id="RDQRSCE"/>
<protein>
    <recommendedName>
        <fullName evidence="5">Fe2OG dioxygenase domain-containing protein</fullName>
    </recommendedName>
</protein>
<dbReference type="InterPro" id="IPR050295">
    <property type="entry name" value="Plant_2OG-oxidoreductases"/>
</dbReference>
<dbReference type="Pfam" id="PF14226">
    <property type="entry name" value="DIOX_N"/>
    <property type="match status" value="1"/>
</dbReference>
<dbReference type="GO" id="GO:0016491">
    <property type="term" value="F:oxidoreductase activity"/>
    <property type="evidence" value="ECO:0007669"/>
    <property type="project" value="UniProtKB-KW"/>
</dbReference>
<keyword evidence="3 4" id="KW-0408">Iron</keyword>
<gene>
    <name evidence="6" type="primary">LOC110739930</name>
</gene>
<dbReference type="RefSeq" id="XP_021776100.1">
    <property type="nucleotide sequence ID" value="XM_021920408.1"/>
</dbReference>
<evidence type="ECO:0000313" key="6">
    <source>
        <dbReference type="EnsemblPlants" id="AUR62027018-RA:cds"/>
    </source>
</evidence>
<keyword evidence="2 4" id="KW-0479">Metal-binding</keyword>
<evidence type="ECO:0000313" key="7">
    <source>
        <dbReference type="Proteomes" id="UP000596660"/>
    </source>
</evidence>
<dbReference type="Gramene" id="AUR62027018-RA">
    <property type="protein sequence ID" value="AUR62027018-RA:cds"/>
    <property type="gene ID" value="AUR62027018"/>
</dbReference>
<dbReference type="OrthoDB" id="288590at2759"/>
<dbReference type="InterPro" id="IPR005123">
    <property type="entry name" value="Oxoglu/Fe-dep_dioxygenase_dom"/>
</dbReference>
<evidence type="ECO:0000256" key="4">
    <source>
        <dbReference type="RuleBase" id="RU003682"/>
    </source>
</evidence>
<dbReference type="PROSITE" id="PS51471">
    <property type="entry name" value="FE2OG_OXY"/>
    <property type="match status" value="1"/>
</dbReference>
<dbReference type="Gene3D" id="2.60.120.330">
    <property type="entry name" value="B-lactam Antibiotic, Isopenicillin N Synthase, Chain"/>
    <property type="match status" value="1"/>
</dbReference>
<keyword evidence="4" id="KW-0560">Oxidoreductase</keyword>
<dbReference type="GeneID" id="110739930"/>